<reference evidence="1" key="2">
    <citation type="submission" date="2022-06" db="EMBL/GenBank/DDBJ databases">
        <title>Xiashengella guii gen. nov. sp. nov., a bacterium isolated form anaerobic digestion tank.</title>
        <authorList>
            <person name="Huang H."/>
        </authorList>
    </citation>
    <scope>NUCLEOTIDE SEQUENCE</scope>
    <source>
        <strain evidence="1">Ai-910</strain>
    </source>
</reference>
<dbReference type="Proteomes" id="UP001056426">
    <property type="component" value="Chromosome"/>
</dbReference>
<dbReference type="Gene3D" id="2.120.10.30">
    <property type="entry name" value="TolB, C-terminal domain"/>
    <property type="match status" value="1"/>
</dbReference>
<dbReference type="PROSITE" id="PS51257">
    <property type="entry name" value="PROKAR_LIPOPROTEIN"/>
    <property type="match status" value="1"/>
</dbReference>
<accession>A0A9J6ZR65</accession>
<proteinExistence type="predicted"/>
<reference evidence="1" key="1">
    <citation type="submission" date="2022-05" db="EMBL/GenBank/DDBJ databases">
        <authorList>
            <person name="Sun X."/>
        </authorList>
    </citation>
    <scope>NUCLEOTIDE SEQUENCE</scope>
    <source>
        <strain evidence="1">Ai-910</strain>
    </source>
</reference>
<keyword evidence="2" id="KW-1185">Reference proteome</keyword>
<dbReference type="Pfam" id="PF17170">
    <property type="entry name" value="DUF5128"/>
    <property type="match status" value="1"/>
</dbReference>
<evidence type="ECO:0000313" key="1">
    <source>
        <dbReference type="EMBL" id="URW80362.1"/>
    </source>
</evidence>
<dbReference type="InterPro" id="IPR011042">
    <property type="entry name" value="6-blade_b-propeller_TolB-like"/>
</dbReference>
<protein>
    <submittedName>
        <fullName evidence="1">6-bladed beta-propeller</fullName>
    </submittedName>
</protein>
<dbReference type="AlphaFoldDB" id="A0A9J6ZR65"/>
<dbReference type="RefSeq" id="WP_250724507.1">
    <property type="nucleotide sequence ID" value="NZ_CP098400.1"/>
</dbReference>
<dbReference type="EMBL" id="CP098400">
    <property type="protein sequence ID" value="URW80362.1"/>
    <property type="molecule type" value="Genomic_DNA"/>
</dbReference>
<name>A0A9J6ZR65_9BACT</name>
<organism evidence="1 2">
    <name type="scientific">Xiashengella succiniciproducens</name>
    <dbReference type="NCBI Taxonomy" id="2949635"/>
    <lineage>
        <taxon>Bacteria</taxon>
        <taxon>Pseudomonadati</taxon>
        <taxon>Bacteroidota</taxon>
        <taxon>Bacteroidia</taxon>
        <taxon>Marinilabiliales</taxon>
        <taxon>Marinilabiliaceae</taxon>
        <taxon>Xiashengella</taxon>
    </lineage>
</organism>
<gene>
    <name evidence="1" type="ORF">M9189_03210</name>
</gene>
<dbReference type="KEGG" id="alkq:M9189_03210"/>
<evidence type="ECO:0000313" key="2">
    <source>
        <dbReference type="Proteomes" id="UP001056426"/>
    </source>
</evidence>
<sequence>MRRTVFVLIISALISCKNNSKENTSGVKESISTIEVVVSQNDLQIANKNGEPNYIFLEQRDKNSAIADISKLIYFDDKIIILDTQSNKVFLFDNSGNFISEIGRAGKGPGEFLRVSDILISKPDSCIELLDAGSQKILRMDKQFNYFTSINLPFFCQNFHKSIQGEYWFFTNNQANTSKDTKESFNIIKADENVENLSFFIPIQEHMKDLVIATPYSFTNSVNASIFALPLENTLYSIHNDTVTRKYVIDFGENNLPLKYIEPLKKIETTNFPERFNILNQINKTDYAYMIHSVFETDHHVYFQFQRDKKVYGTLLNKDDWQYKTGIIPPLFGQPVYFTNNQISTVIYPHNLSGVASDSSKGELELLLSKVRENDNPIIKQIMIE</sequence>